<evidence type="ECO:0008006" key="2">
    <source>
        <dbReference type="Google" id="ProtNLM"/>
    </source>
</evidence>
<gene>
    <name evidence="1" type="ORF">CNECB9_2830002</name>
</gene>
<dbReference type="AlphaFoldDB" id="A0A1K0IG34"/>
<reference evidence="1" key="1">
    <citation type="submission" date="2016-09" db="EMBL/GenBank/DDBJ databases">
        <authorList>
            <person name="Capua I."/>
            <person name="De Benedictis P."/>
            <person name="Joannis T."/>
            <person name="Lombin L.H."/>
            <person name="Cattoli G."/>
        </authorList>
    </citation>
    <scope>NUCLEOTIDE SEQUENCE</scope>
    <source>
        <strain evidence="1">B9</strain>
    </source>
</reference>
<dbReference type="Pfam" id="PF14107">
    <property type="entry name" value="DUF4280"/>
    <property type="match status" value="1"/>
</dbReference>
<dbReference type="RefSeq" id="WP_340525462.1">
    <property type="nucleotide sequence ID" value="NZ_FMSH01000205.1"/>
</dbReference>
<evidence type="ECO:0000313" key="1">
    <source>
        <dbReference type="EMBL" id="SCU76190.1"/>
    </source>
</evidence>
<dbReference type="EMBL" id="FMSH01000205">
    <property type="protein sequence ID" value="SCU76190.1"/>
    <property type="molecule type" value="Genomic_DNA"/>
</dbReference>
<name>A0A1K0IG34_CUPNE</name>
<protein>
    <recommendedName>
        <fullName evidence="2">DUF4280 domain-containing protein</fullName>
    </recommendedName>
</protein>
<accession>A0A1K0IG34</accession>
<dbReference type="InterPro" id="IPR025460">
    <property type="entry name" value="DUF4280"/>
</dbReference>
<organism evidence="1">
    <name type="scientific">Cupriavidus necator</name>
    <name type="common">Alcaligenes eutrophus</name>
    <name type="synonym">Ralstonia eutropha</name>
    <dbReference type="NCBI Taxonomy" id="106590"/>
    <lineage>
        <taxon>Bacteria</taxon>
        <taxon>Pseudomonadati</taxon>
        <taxon>Pseudomonadota</taxon>
        <taxon>Betaproteobacteria</taxon>
        <taxon>Burkholderiales</taxon>
        <taxon>Burkholderiaceae</taxon>
        <taxon>Cupriavidus</taxon>
    </lineage>
</organism>
<proteinExistence type="predicted"/>
<sequence length="128" mass="12693">MALQVTMGATMQCSFGLAPSSLVVLPLGRVLAGTGAASVTDHLPMVNIPPFGMCNCLGNPQVAAATAAALGVLTPMPCVPATSAPWLPGAPTVQIGGAPALQDSSKLMCAWGGVIRIVAPAQATVMTP</sequence>